<dbReference type="Gene3D" id="3.30.530.20">
    <property type="match status" value="1"/>
</dbReference>
<dbReference type="PANTHER" id="PTHR31213">
    <property type="entry name" value="OS08G0374000 PROTEIN-RELATED"/>
    <property type="match status" value="1"/>
</dbReference>
<evidence type="ECO:0000313" key="4">
    <source>
        <dbReference type="Proteomes" id="UP001497444"/>
    </source>
</evidence>
<organism evidence="3 4">
    <name type="scientific">Sphagnum jensenii</name>
    <dbReference type="NCBI Taxonomy" id="128206"/>
    <lineage>
        <taxon>Eukaryota</taxon>
        <taxon>Viridiplantae</taxon>
        <taxon>Streptophyta</taxon>
        <taxon>Embryophyta</taxon>
        <taxon>Bryophyta</taxon>
        <taxon>Sphagnophytina</taxon>
        <taxon>Sphagnopsida</taxon>
        <taxon>Sphagnales</taxon>
        <taxon>Sphagnaceae</taxon>
        <taxon>Sphagnum</taxon>
    </lineage>
</organism>
<dbReference type="Pfam" id="PF00407">
    <property type="entry name" value="Bet_v_1"/>
    <property type="match status" value="1"/>
</dbReference>
<feature type="domain" description="Bet v I/Major latex protein" evidence="2">
    <location>
        <begin position="1"/>
        <end position="148"/>
    </location>
</feature>
<dbReference type="Proteomes" id="UP001497444">
    <property type="component" value="Chromosome 9"/>
</dbReference>
<comment type="similarity">
    <text evidence="1">Belongs to the BetVI family.</text>
</comment>
<dbReference type="InterPro" id="IPR050279">
    <property type="entry name" value="Plant_def-hormone_signal"/>
</dbReference>
<proteinExistence type="inferred from homology"/>
<dbReference type="InterPro" id="IPR023393">
    <property type="entry name" value="START-like_dom_sf"/>
</dbReference>
<gene>
    <name evidence="3" type="ORF">CSSPJE1EN1_LOCUS24137</name>
</gene>
<dbReference type="SMART" id="SM01037">
    <property type="entry name" value="Bet_v_1"/>
    <property type="match status" value="1"/>
</dbReference>
<keyword evidence="4" id="KW-1185">Reference proteome</keyword>
<reference evidence="3" key="1">
    <citation type="submission" date="2024-02" db="EMBL/GenBank/DDBJ databases">
        <authorList>
            <consortium name="ELIXIR-Norway"/>
            <consortium name="Elixir Norway"/>
        </authorList>
    </citation>
    <scope>NUCLEOTIDE SEQUENCE</scope>
</reference>
<dbReference type="PANTHER" id="PTHR31213:SF24">
    <property type="entry name" value="OS08G0374000 PROTEIN"/>
    <property type="match status" value="1"/>
</dbReference>
<sequence length="155" mass="17146">MPTLEVQEELKVEVNRLWKASKDADTLLPKLVPEFIRSHERLQGDGGPGTVRIVHFGPGIPQATPAKEHIDLLDDSNYTLSYTVIDGVGHQYSLLKPTITFTPGVDATTTLAKWSMEYQPVGEQGPPEAARIAAVHVFKAMEAYLLSDPSQYLKF</sequence>
<evidence type="ECO:0000256" key="1">
    <source>
        <dbReference type="ARBA" id="ARBA00009744"/>
    </source>
</evidence>
<dbReference type="PRINTS" id="PR00634">
    <property type="entry name" value="BETALLERGEN"/>
</dbReference>
<accession>A0ABP0XHN9</accession>
<evidence type="ECO:0000259" key="2">
    <source>
        <dbReference type="SMART" id="SM01037"/>
    </source>
</evidence>
<dbReference type="InterPro" id="IPR000916">
    <property type="entry name" value="Bet_v_I/MLP"/>
</dbReference>
<dbReference type="EMBL" id="OZ020104">
    <property type="protein sequence ID" value="CAK9278659.1"/>
    <property type="molecule type" value="Genomic_DNA"/>
</dbReference>
<name>A0ABP0XHN9_9BRYO</name>
<dbReference type="InterPro" id="IPR024949">
    <property type="entry name" value="Bet_v_I_allergen"/>
</dbReference>
<dbReference type="SUPFAM" id="SSF55961">
    <property type="entry name" value="Bet v1-like"/>
    <property type="match status" value="1"/>
</dbReference>
<protein>
    <recommendedName>
        <fullName evidence="2">Bet v I/Major latex protein domain-containing protein</fullName>
    </recommendedName>
</protein>
<evidence type="ECO:0000313" key="3">
    <source>
        <dbReference type="EMBL" id="CAK9278659.1"/>
    </source>
</evidence>
<dbReference type="CDD" id="cd07816">
    <property type="entry name" value="Bet_v1-like"/>
    <property type="match status" value="1"/>
</dbReference>